<keyword evidence="1" id="KW-1133">Transmembrane helix</keyword>
<gene>
    <name evidence="2" type="ORF">CAEBREN_03216</name>
</gene>
<feature type="transmembrane region" description="Helical" evidence="1">
    <location>
        <begin position="103"/>
        <end position="131"/>
    </location>
</feature>
<evidence type="ECO:0000313" key="2">
    <source>
        <dbReference type="EMBL" id="EGT31194.1"/>
    </source>
</evidence>
<feature type="transmembrane region" description="Helical" evidence="1">
    <location>
        <begin position="31"/>
        <end position="49"/>
    </location>
</feature>
<dbReference type="OrthoDB" id="5826201at2759"/>
<name>G0M9X0_CAEBE</name>
<keyword evidence="1" id="KW-0472">Membrane</keyword>
<evidence type="ECO:0000256" key="1">
    <source>
        <dbReference type="SAM" id="Phobius"/>
    </source>
</evidence>
<sequence>MCVATYQILISLISIHRFLNDRRPVEMRKNLTDRNVITALAITFFITFVKELSGPTKINFLVIYCFATYIPCQILLFVGMALQFCMEPSTSHSENIVAANTKILGAIKIVLFLITGLCCATGFLVSASLLLCFSIDVFLVPLVIEIAEICVTPNAIQQGNDNSVPRETV</sequence>
<dbReference type="EMBL" id="GL379787">
    <property type="protein sequence ID" value="EGT31194.1"/>
    <property type="molecule type" value="Genomic_DNA"/>
</dbReference>
<dbReference type="InParanoid" id="G0M9X0"/>
<keyword evidence="1" id="KW-0812">Transmembrane</keyword>
<proteinExistence type="predicted"/>
<protein>
    <submittedName>
        <fullName evidence="2">Uncharacterized protein</fullName>
    </submittedName>
</protein>
<dbReference type="HOGENOM" id="CLU_101905_0_0_1"/>
<dbReference type="Proteomes" id="UP000008068">
    <property type="component" value="Unassembled WGS sequence"/>
</dbReference>
<accession>G0M9X0</accession>
<dbReference type="OMA" id="HSENIVA"/>
<keyword evidence="3" id="KW-1185">Reference proteome</keyword>
<reference evidence="3" key="1">
    <citation type="submission" date="2011-07" db="EMBL/GenBank/DDBJ databases">
        <authorList>
            <consortium name="Caenorhabditis brenneri Sequencing and Analysis Consortium"/>
            <person name="Wilson R.K."/>
        </authorList>
    </citation>
    <scope>NUCLEOTIDE SEQUENCE [LARGE SCALE GENOMIC DNA]</scope>
    <source>
        <strain evidence="3">PB2801</strain>
    </source>
</reference>
<organism evidence="3">
    <name type="scientific">Caenorhabditis brenneri</name>
    <name type="common">Nematode worm</name>
    <dbReference type="NCBI Taxonomy" id="135651"/>
    <lineage>
        <taxon>Eukaryota</taxon>
        <taxon>Metazoa</taxon>
        <taxon>Ecdysozoa</taxon>
        <taxon>Nematoda</taxon>
        <taxon>Chromadorea</taxon>
        <taxon>Rhabditida</taxon>
        <taxon>Rhabditina</taxon>
        <taxon>Rhabditomorpha</taxon>
        <taxon>Rhabditoidea</taxon>
        <taxon>Rhabditidae</taxon>
        <taxon>Peloderinae</taxon>
        <taxon>Caenorhabditis</taxon>
    </lineage>
</organism>
<feature type="transmembrane region" description="Helical" evidence="1">
    <location>
        <begin position="61"/>
        <end position="82"/>
    </location>
</feature>
<evidence type="ECO:0000313" key="3">
    <source>
        <dbReference type="Proteomes" id="UP000008068"/>
    </source>
</evidence>
<dbReference type="AlphaFoldDB" id="G0M9X0"/>